<protein>
    <submittedName>
        <fullName evidence="2">Uncharacterized protein</fullName>
    </submittedName>
</protein>
<proteinExistence type="predicted"/>
<dbReference type="EMBL" id="JAQIZT010000014">
    <property type="protein sequence ID" value="KAJ6972860.1"/>
    <property type="molecule type" value="Genomic_DNA"/>
</dbReference>
<evidence type="ECO:0000256" key="1">
    <source>
        <dbReference type="SAM" id="MobiDB-lite"/>
    </source>
</evidence>
<reference evidence="2" key="1">
    <citation type="journal article" date="2023" name="Mol. Ecol. Resour.">
        <title>Chromosome-level genome assembly of a triploid poplar Populus alba 'Berolinensis'.</title>
        <authorList>
            <person name="Chen S."/>
            <person name="Yu Y."/>
            <person name="Wang X."/>
            <person name="Wang S."/>
            <person name="Zhang T."/>
            <person name="Zhou Y."/>
            <person name="He R."/>
            <person name="Meng N."/>
            <person name="Wang Y."/>
            <person name="Liu W."/>
            <person name="Liu Z."/>
            <person name="Liu J."/>
            <person name="Guo Q."/>
            <person name="Huang H."/>
            <person name="Sederoff R.R."/>
            <person name="Wang G."/>
            <person name="Qu G."/>
            <person name="Chen S."/>
        </authorList>
    </citation>
    <scope>NUCLEOTIDE SEQUENCE</scope>
    <source>
        <strain evidence="2">SC-2020</strain>
    </source>
</reference>
<comment type="caution">
    <text evidence="2">The sequence shown here is derived from an EMBL/GenBank/DDBJ whole genome shotgun (WGS) entry which is preliminary data.</text>
</comment>
<feature type="region of interest" description="Disordered" evidence="1">
    <location>
        <begin position="1"/>
        <end position="49"/>
    </location>
</feature>
<organism evidence="2 3">
    <name type="scientific">Populus alba x Populus x berolinensis</name>
    <dbReference type="NCBI Taxonomy" id="444605"/>
    <lineage>
        <taxon>Eukaryota</taxon>
        <taxon>Viridiplantae</taxon>
        <taxon>Streptophyta</taxon>
        <taxon>Embryophyta</taxon>
        <taxon>Tracheophyta</taxon>
        <taxon>Spermatophyta</taxon>
        <taxon>Magnoliopsida</taxon>
        <taxon>eudicotyledons</taxon>
        <taxon>Gunneridae</taxon>
        <taxon>Pentapetalae</taxon>
        <taxon>rosids</taxon>
        <taxon>fabids</taxon>
        <taxon>Malpighiales</taxon>
        <taxon>Salicaceae</taxon>
        <taxon>Saliceae</taxon>
        <taxon>Populus</taxon>
    </lineage>
</organism>
<evidence type="ECO:0000313" key="3">
    <source>
        <dbReference type="Proteomes" id="UP001164929"/>
    </source>
</evidence>
<evidence type="ECO:0000313" key="2">
    <source>
        <dbReference type="EMBL" id="KAJ6972860.1"/>
    </source>
</evidence>
<feature type="compositionally biased region" description="Basic and acidic residues" evidence="1">
    <location>
        <begin position="18"/>
        <end position="28"/>
    </location>
</feature>
<name>A0AAD6Q042_9ROSI</name>
<accession>A0AAD6Q042</accession>
<dbReference type="AlphaFoldDB" id="A0AAD6Q042"/>
<gene>
    <name evidence="2" type="ORF">NC653_033241</name>
</gene>
<sequence length="49" mass="5396">MGKSNGSDALPRSFSQWIKEKEDEEKVGNEGGESKTLQAREESGRAIDI</sequence>
<dbReference type="Proteomes" id="UP001164929">
    <property type="component" value="Chromosome 14"/>
</dbReference>
<keyword evidence="3" id="KW-1185">Reference proteome</keyword>
<feature type="compositionally biased region" description="Basic and acidic residues" evidence="1">
    <location>
        <begin position="38"/>
        <end position="49"/>
    </location>
</feature>